<organism evidence="2 3">
    <name type="scientific">Candidatus Onthousia excrementipullorum</name>
    <dbReference type="NCBI Taxonomy" id="2840884"/>
    <lineage>
        <taxon>Bacteria</taxon>
        <taxon>Bacillati</taxon>
        <taxon>Bacillota</taxon>
        <taxon>Bacilli</taxon>
        <taxon>Candidatus Onthousia</taxon>
    </lineage>
</organism>
<comment type="caution">
    <text evidence="2">The sequence shown here is derived from an EMBL/GenBank/DDBJ whole genome shotgun (WGS) entry which is preliminary data.</text>
</comment>
<sequence>MNIGKLKEVDIRSLWKHEQYDFSEWLSHEENIEELNNILGLTLTDVSKEIYVGSYRCDLVAVDESTGIKIIIENQLESSNHDHLGKIITYASGLDAQVVVWIVTHAKEEHRSAIEWLNNNTNSNINFFLIELHAYKIGDSLPAPYFEVIEKPNDFIKNTNKTKNSSGELNKSQSEKLIFWNRFNELLEEKGKPFNMRKATTDHWYDVAIGSSSSHISIELINKEKHIRIGLYMVDDKEYFDKLFENKNSIEKDLGLELEWLRECSGNVSRIKYKLSGLDYADHSNYDDLINKSIEIAAKMQEVFKKYL</sequence>
<protein>
    <submittedName>
        <fullName evidence="2">DUF4268 domain-containing protein</fullName>
    </submittedName>
</protein>
<evidence type="ECO:0000259" key="1">
    <source>
        <dbReference type="Pfam" id="PF14088"/>
    </source>
</evidence>
<reference evidence="2" key="2">
    <citation type="journal article" date="2021" name="PeerJ">
        <title>Extensive microbial diversity within the chicken gut microbiome revealed by metagenomics and culture.</title>
        <authorList>
            <person name="Gilroy R."/>
            <person name="Ravi A."/>
            <person name="Getino M."/>
            <person name="Pursley I."/>
            <person name="Horton D.L."/>
            <person name="Alikhan N.F."/>
            <person name="Baker D."/>
            <person name="Gharbi K."/>
            <person name="Hall N."/>
            <person name="Watson M."/>
            <person name="Adriaenssens E.M."/>
            <person name="Foster-Nyarko E."/>
            <person name="Jarju S."/>
            <person name="Secka A."/>
            <person name="Antonio M."/>
            <person name="Oren A."/>
            <person name="Chaudhuri R.R."/>
            <person name="La Ragione R."/>
            <person name="Hildebrand F."/>
            <person name="Pallen M.J."/>
        </authorList>
    </citation>
    <scope>NUCLEOTIDE SEQUENCE</scope>
    <source>
        <strain evidence="2">CHK184-20233</strain>
    </source>
</reference>
<dbReference type="InterPro" id="IPR011856">
    <property type="entry name" value="tRNA_endonuc-like_dom_sf"/>
</dbReference>
<dbReference type="GO" id="GO:0003676">
    <property type="term" value="F:nucleic acid binding"/>
    <property type="evidence" value="ECO:0007669"/>
    <property type="project" value="InterPro"/>
</dbReference>
<dbReference type="Proteomes" id="UP000824232">
    <property type="component" value="Unassembled WGS sequence"/>
</dbReference>
<dbReference type="InterPro" id="IPR025364">
    <property type="entry name" value="DUF4268"/>
</dbReference>
<reference evidence="2" key="1">
    <citation type="submission" date="2020-10" db="EMBL/GenBank/DDBJ databases">
        <authorList>
            <person name="Gilroy R."/>
        </authorList>
    </citation>
    <scope>NUCLEOTIDE SEQUENCE</scope>
    <source>
        <strain evidence="2">CHK184-20233</strain>
    </source>
</reference>
<dbReference type="AlphaFoldDB" id="A0A9D1J3B9"/>
<evidence type="ECO:0000313" key="3">
    <source>
        <dbReference type="Proteomes" id="UP000824232"/>
    </source>
</evidence>
<feature type="domain" description="DUF4268" evidence="1">
    <location>
        <begin position="177"/>
        <end position="308"/>
    </location>
</feature>
<name>A0A9D1J3B9_9FIRM</name>
<accession>A0A9D1J3B9</accession>
<dbReference type="Pfam" id="PF14088">
    <property type="entry name" value="DUF4268"/>
    <property type="match status" value="1"/>
</dbReference>
<dbReference type="EMBL" id="DVHC01000043">
    <property type="protein sequence ID" value="HIR59258.1"/>
    <property type="molecule type" value="Genomic_DNA"/>
</dbReference>
<proteinExistence type="predicted"/>
<dbReference type="Gene3D" id="3.40.1350.10">
    <property type="match status" value="1"/>
</dbReference>
<gene>
    <name evidence="2" type="ORF">IAB38_04335</name>
</gene>
<evidence type="ECO:0000313" key="2">
    <source>
        <dbReference type="EMBL" id="HIR59258.1"/>
    </source>
</evidence>